<dbReference type="InterPro" id="IPR024567">
    <property type="entry name" value="RNase_HII/HIII_dom"/>
</dbReference>
<protein>
    <recommendedName>
        <fullName evidence="13">Ribonuclease</fullName>
        <ecNumber evidence="13">3.1.26.4</ecNumber>
    </recommendedName>
</protein>
<keyword evidence="7 12" id="KW-0540">Nuclease</keyword>
<keyword evidence="10 12" id="KW-0378">Hydrolase</keyword>
<evidence type="ECO:0000256" key="6">
    <source>
        <dbReference type="ARBA" id="ARBA00022490"/>
    </source>
</evidence>
<keyword evidence="8 12" id="KW-0479">Metal-binding</keyword>
<dbReference type="STRING" id="400772.RR49_02538"/>
<dbReference type="RefSeq" id="WP_045248431.1">
    <property type="nucleotide sequence ID" value="NZ_JYIY01000079.1"/>
</dbReference>
<comment type="cofactor">
    <cofactor evidence="12">
        <name>Mn(2+)</name>
        <dbReference type="ChEBI" id="CHEBI:29035"/>
    </cofactor>
    <cofactor evidence="12">
        <name>Mg(2+)</name>
        <dbReference type="ChEBI" id="CHEBI:18420"/>
    </cofactor>
    <text evidence="12">Manganese or magnesium. Binds 1 divalent metal ion per monomer in the absence of substrate. May bind a second metal ion after substrate binding.</text>
</comment>
<sequence>MTVIEPTLVFERELLARHPLVIACDEVGRGALAGPVAIGAAVLGEVEIEAGVPNGLRDSKLVAERRRADVRDRARGWVSASAIGWSSAAEIDEIGIMRAMGNAALRALADLRGQGVEVDDAIVLLDGNHDYITPTADPGAPVIVRVKADRDCASASAASIIAKVARDEVMTELHPTHPAYEWHRNKGYASEVHRAAIRAHGLSAHHRASWAIADAPTLW</sequence>
<evidence type="ECO:0000256" key="5">
    <source>
        <dbReference type="ARBA" id="ARBA00007383"/>
    </source>
</evidence>
<evidence type="ECO:0000259" key="14">
    <source>
        <dbReference type="PROSITE" id="PS51975"/>
    </source>
</evidence>
<dbReference type="PANTHER" id="PTHR10954:SF18">
    <property type="entry name" value="RIBONUCLEASE HII"/>
    <property type="match status" value="1"/>
</dbReference>
<keyword evidence="11" id="KW-0464">Manganese</keyword>
<comment type="similarity">
    <text evidence="5 13">Belongs to the RNase HII family.</text>
</comment>
<dbReference type="EMBL" id="DMNG01000135">
    <property type="protein sequence ID" value="HAN24472.1"/>
    <property type="molecule type" value="Genomic_DNA"/>
</dbReference>
<dbReference type="Gene3D" id="3.30.420.10">
    <property type="entry name" value="Ribonuclease H-like superfamily/Ribonuclease H"/>
    <property type="match status" value="1"/>
</dbReference>
<evidence type="ECO:0000313" key="16">
    <source>
        <dbReference type="EMBL" id="KJL35316.1"/>
    </source>
</evidence>
<evidence type="ECO:0000313" key="18">
    <source>
        <dbReference type="Proteomes" id="UP000257479"/>
    </source>
</evidence>
<dbReference type="AlphaFoldDB" id="A0A0F0LV52"/>
<dbReference type="PROSITE" id="PS51975">
    <property type="entry name" value="RNASE_H_2"/>
    <property type="match status" value="1"/>
</dbReference>
<comment type="subcellular location">
    <subcellularLocation>
        <location evidence="4">Cytoplasm</location>
    </subcellularLocation>
</comment>
<dbReference type="SUPFAM" id="SSF53098">
    <property type="entry name" value="Ribonuclease H-like"/>
    <property type="match status" value="1"/>
</dbReference>
<dbReference type="GO" id="GO:0004523">
    <property type="term" value="F:RNA-DNA hybrid ribonuclease activity"/>
    <property type="evidence" value="ECO:0007669"/>
    <property type="project" value="UniProtKB-UniRule"/>
</dbReference>
<comment type="catalytic activity">
    <reaction evidence="1 12 13">
        <text>Endonucleolytic cleavage to 5'-phosphomonoester.</text>
        <dbReference type="EC" id="3.1.26.4"/>
    </reaction>
</comment>
<evidence type="ECO:0000256" key="11">
    <source>
        <dbReference type="ARBA" id="ARBA00023211"/>
    </source>
</evidence>
<feature type="binding site" evidence="12">
    <location>
        <position position="25"/>
    </location>
    <ligand>
        <name>a divalent metal cation</name>
        <dbReference type="ChEBI" id="CHEBI:60240"/>
    </ligand>
</feature>
<evidence type="ECO:0000256" key="10">
    <source>
        <dbReference type="ARBA" id="ARBA00022801"/>
    </source>
</evidence>
<keyword evidence="9 12" id="KW-0255">Endonuclease</keyword>
<dbReference type="InterPro" id="IPR022898">
    <property type="entry name" value="RNase_HII"/>
</dbReference>
<dbReference type="InterPro" id="IPR012337">
    <property type="entry name" value="RNaseH-like_sf"/>
</dbReference>
<organism evidence="16 17">
    <name type="scientific">Microbacterium ginsengisoli</name>
    <dbReference type="NCBI Taxonomy" id="400772"/>
    <lineage>
        <taxon>Bacteria</taxon>
        <taxon>Bacillati</taxon>
        <taxon>Actinomycetota</taxon>
        <taxon>Actinomycetes</taxon>
        <taxon>Micrococcales</taxon>
        <taxon>Microbacteriaceae</taxon>
        <taxon>Microbacterium</taxon>
    </lineage>
</organism>
<evidence type="ECO:0000256" key="7">
    <source>
        <dbReference type="ARBA" id="ARBA00022722"/>
    </source>
</evidence>
<dbReference type="Pfam" id="PF01351">
    <property type="entry name" value="RNase_HII"/>
    <property type="match status" value="1"/>
</dbReference>
<name>A0A0F0LV52_9MICO</name>
<dbReference type="PANTHER" id="PTHR10954">
    <property type="entry name" value="RIBONUCLEASE H2 SUBUNIT A"/>
    <property type="match status" value="1"/>
</dbReference>
<evidence type="ECO:0000256" key="1">
    <source>
        <dbReference type="ARBA" id="ARBA00000077"/>
    </source>
</evidence>
<dbReference type="EMBL" id="JYIY01000079">
    <property type="protein sequence ID" value="KJL35316.1"/>
    <property type="molecule type" value="Genomic_DNA"/>
</dbReference>
<dbReference type="EC" id="3.1.26.4" evidence="13"/>
<evidence type="ECO:0000256" key="2">
    <source>
        <dbReference type="ARBA" id="ARBA00001946"/>
    </source>
</evidence>
<comment type="cofactor">
    <cofactor evidence="2">
        <name>Mg(2+)</name>
        <dbReference type="ChEBI" id="CHEBI:18420"/>
    </cofactor>
</comment>
<feature type="binding site" evidence="12">
    <location>
        <position position="26"/>
    </location>
    <ligand>
        <name>a divalent metal cation</name>
        <dbReference type="ChEBI" id="CHEBI:60240"/>
    </ligand>
</feature>
<dbReference type="Proteomes" id="UP000257479">
    <property type="component" value="Unassembled WGS sequence"/>
</dbReference>
<dbReference type="GO" id="GO:0006298">
    <property type="term" value="P:mismatch repair"/>
    <property type="evidence" value="ECO:0007669"/>
    <property type="project" value="TreeGrafter"/>
</dbReference>
<comment type="function">
    <text evidence="3 13">Endonuclease that specifically degrades the RNA of RNA-DNA hybrids.</text>
</comment>
<dbReference type="CDD" id="cd07182">
    <property type="entry name" value="RNase_HII_bacteria_HII_like"/>
    <property type="match status" value="1"/>
</dbReference>
<evidence type="ECO:0000256" key="8">
    <source>
        <dbReference type="ARBA" id="ARBA00022723"/>
    </source>
</evidence>
<accession>A0A0F0LV52</accession>
<dbReference type="InterPro" id="IPR001352">
    <property type="entry name" value="RNase_HII/HIII"/>
</dbReference>
<gene>
    <name evidence="16" type="primary">rnhB</name>
    <name evidence="15" type="ORF">DCP95_07860</name>
    <name evidence="16" type="ORF">RR49_02538</name>
</gene>
<evidence type="ECO:0000256" key="3">
    <source>
        <dbReference type="ARBA" id="ARBA00004065"/>
    </source>
</evidence>
<evidence type="ECO:0000256" key="13">
    <source>
        <dbReference type="RuleBase" id="RU003515"/>
    </source>
</evidence>
<evidence type="ECO:0000256" key="12">
    <source>
        <dbReference type="PROSITE-ProRule" id="PRU01319"/>
    </source>
</evidence>
<dbReference type="GO" id="GO:0043137">
    <property type="term" value="P:DNA replication, removal of RNA primer"/>
    <property type="evidence" value="ECO:0007669"/>
    <property type="project" value="TreeGrafter"/>
</dbReference>
<dbReference type="InterPro" id="IPR036397">
    <property type="entry name" value="RNaseH_sf"/>
</dbReference>
<dbReference type="GO" id="GO:0032299">
    <property type="term" value="C:ribonuclease H2 complex"/>
    <property type="evidence" value="ECO:0007669"/>
    <property type="project" value="TreeGrafter"/>
</dbReference>
<dbReference type="GO" id="GO:0005737">
    <property type="term" value="C:cytoplasm"/>
    <property type="evidence" value="ECO:0007669"/>
    <property type="project" value="UniProtKB-SubCell"/>
</dbReference>
<proteinExistence type="inferred from homology"/>
<reference evidence="16 17" key="1">
    <citation type="submission" date="2015-02" db="EMBL/GenBank/DDBJ databases">
        <title>Draft genome sequences of ten Microbacterium spp. with emphasis on heavy metal contaminated environments.</title>
        <authorList>
            <person name="Corretto E."/>
        </authorList>
    </citation>
    <scope>NUCLEOTIDE SEQUENCE [LARGE SCALE GENOMIC DNA]</scope>
    <source>
        <strain evidence="16 17">DSM 18659</strain>
    </source>
</reference>
<keyword evidence="17" id="KW-1185">Reference proteome</keyword>
<evidence type="ECO:0000256" key="9">
    <source>
        <dbReference type="ARBA" id="ARBA00022759"/>
    </source>
</evidence>
<dbReference type="OrthoDB" id="9803420at2"/>
<dbReference type="GO" id="GO:0003723">
    <property type="term" value="F:RNA binding"/>
    <property type="evidence" value="ECO:0007669"/>
    <property type="project" value="UniProtKB-UniRule"/>
</dbReference>
<feature type="domain" description="RNase H type-2" evidence="14">
    <location>
        <begin position="19"/>
        <end position="219"/>
    </location>
</feature>
<feature type="binding site" evidence="12">
    <location>
        <position position="126"/>
    </location>
    <ligand>
        <name>a divalent metal cation</name>
        <dbReference type="ChEBI" id="CHEBI:60240"/>
    </ligand>
</feature>
<comment type="caution">
    <text evidence="16">The sequence shown here is derived from an EMBL/GenBank/DDBJ whole genome shotgun (WGS) entry which is preliminary data.</text>
</comment>
<evidence type="ECO:0000313" key="17">
    <source>
        <dbReference type="Proteomes" id="UP000033451"/>
    </source>
</evidence>
<evidence type="ECO:0000313" key="15">
    <source>
        <dbReference type="EMBL" id="HAN24472.1"/>
    </source>
</evidence>
<keyword evidence="6" id="KW-0963">Cytoplasm</keyword>
<dbReference type="NCBIfam" id="NF000595">
    <property type="entry name" value="PRK00015.1-3"/>
    <property type="match status" value="1"/>
</dbReference>
<dbReference type="Proteomes" id="UP000033451">
    <property type="component" value="Unassembled WGS sequence"/>
</dbReference>
<dbReference type="GO" id="GO:0046872">
    <property type="term" value="F:metal ion binding"/>
    <property type="evidence" value="ECO:0007669"/>
    <property type="project" value="UniProtKB-KW"/>
</dbReference>
<dbReference type="PATRIC" id="fig|400772.4.peg.2550"/>
<evidence type="ECO:0000256" key="4">
    <source>
        <dbReference type="ARBA" id="ARBA00004496"/>
    </source>
</evidence>
<reference evidence="15 18" key="2">
    <citation type="journal article" date="2018" name="Nat. Biotechnol.">
        <title>A standardized bacterial taxonomy based on genome phylogeny substantially revises the tree of life.</title>
        <authorList>
            <person name="Parks D.H."/>
            <person name="Chuvochina M."/>
            <person name="Waite D.W."/>
            <person name="Rinke C."/>
            <person name="Skarshewski A."/>
            <person name="Chaumeil P.A."/>
            <person name="Hugenholtz P."/>
        </authorList>
    </citation>
    <scope>NUCLEOTIDE SEQUENCE [LARGE SCALE GENOMIC DNA]</scope>
    <source>
        <strain evidence="15">UBA9152</strain>
    </source>
</reference>